<protein>
    <submittedName>
        <fullName evidence="1">Uncharacterized protein</fullName>
    </submittedName>
</protein>
<reference evidence="1 2" key="1">
    <citation type="submission" date="2013-02" db="EMBL/GenBank/DDBJ databases">
        <authorList>
            <person name="Lukaszewicz M."/>
            <person name="Biegalska A."/>
            <person name="Krasowska A."/>
        </authorList>
    </citation>
    <scope>NUCLEOTIDE SEQUENCE [LARGE SCALE GENOMIC DNA]</scope>
</reference>
<dbReference type="Proteomes" id="UP000258501">
    <property type="component" value="Segment"/>
</dbReference>
<dbReference type="EMBL" id="KC699836">
    <property type="protein sequence ID" value="AGK86915.1"/>
    <property type="molecule type" value="Genomic_DNA"/>
</dbReference>
<keyword evidence="2" id="KW-1185">Reference proteome</keyword>
<evidence type="ECO:0000313" key="1">
    <source>
        <dbReference type="EMBL" id="AGK86915.1"/>
    </source>
</evidence>
<evidence type="ECO:0000313" key="2">
    <source>
        <dbReference type="Proteomes" id="UP000258501"/>
    </source>
</evidence>
<gene>
    <name evidence="1" type="ORF">SIOphi_00535</name>
</gene>
<organism evidence="1 2">
    <name type="scientific">Bacillus phage SIOphi</name>
    <dbReference type="NCBI Taxonomy" id="1285382"/>
    <lineage>
        <taxon>Viruses</taxon>
        <taxon>Duplodnaviria</taxon>
        <taxon>Heunggongvirae</taxon>
        <taxon>Uroviricota</taxon>
        <taxon>Caudoviricetes</taxon>
        <taxon>Herelleviridae</taxon>
        <taxon>Bastillevirinae</taxon>
        <taxon>Siophivirus</taxon>
        <taxon>Siophivirus SIOphi</taxon>
    </lineage>
</organism>
<proteinExistence type="predicted"/>
<accession>R4JMQ0</accession>
<name>R4JMQ0_9CAUD</name>
<sequence length="106" mass="12271">MREFKKLAALIPMEIGKEIRLPMNTVISVGFGMAAVRRNGETVYEESHYGDYTEEDLWTVQDAEDVAKQDPDNDWRIHLIGPFSQEHFQRQGDKRWVLYEIGDGIA</sequence>